<feature type="region of interest" description="Disordered" evidence="1">
    <location>
        <begin position="342"/>
        <end position="390"/>
    </location>
</feature>
<dbReference type="EMBL" id="PQXK01000450">
    <property type="protein sequence ID" value="TGO31658.1"/>
    <property type="molecule type" value="Genomic_DNA"/>
</dbReference>
<dbReference type="Proteomes" id="UP000297814">
    <property type="component" value="Unassembled WGS sequence"/>
</dbReference>
<reference evidence="2 3" key="1">
    <citation type="submission" date="2017-12" db="EMBL/GenBank/DDBJ databases">
        <title>Comparative genomics of Botrytis spp.</title>
        <authorList>
            <person name="Valero-Jimenez C.A."/>
            <person name="Tapia P."/>
            <person name="Veloso J."/>
            <person name="Silva-Moreno E."/>
            <person name="Staats M."/>
            <person name="Valdes J.H."/>
            <person name="Van Kan J.A.L."/>
        </authorList>
    </citation>
    <scope>NUCLEOTIDE SEQUENCE [LARGE SCALE GENOMIC DNA]</scope>
    <source>
        <strain evidence="2 3">Bh0001</strain>
    </source>
</reference>
<organism evidence="2 3">
    <name type="scientific">Botrytis hyacinthi</name>
    <dbReference type="NCBI Taxonomy" id="278943"/>
    <lineage>
        <taxon>Eukaryota</taxon>
        <taxon>Fungi</taxon>
        <taxon>Dikarya</taxon>
        <taxon>Ascomycota</taxon>
        <taxon>Pezizomycotina</taxon>
        <taxon>Leotiomycetes</taxon>
        <taxon>Helotiales</taxon>
        <taxon>Sclerotiniaceae</taxon>
        <taxon>Botrytis</taxon>
    </lineage>
</organism>
<feature type="compositionally biased region" description="Polar residues" evidence="1">
    <location>
        <begin position="342"/>
        <end position="356"/>
    </location>
</feature>
<evidence type="ECO:0000313" key="2">
    <source>
        <dbReference type="EMBL" id="TGO31658.1"/>
    </source>
</evidence>
<feature type="region of interest" description="Disordered" evidence="1">
    <location>
        <begin position="253"/>
        <end position="274"/>
    </location>
</feature>
<protein>
    <submittedName>
        <fullName evidence="2">Uncharacterized protein</fullName>
    </submittedName>
</protein>
<evidence type="ECO:0000313" key="3">
    <source>
        <dbReference type="Proteomes" id="UP000297814"/>
    </source>
</evidence>
<comment type="caution">
    <text evidence="2">The sequence shown here is derived from an EMBL/GenBank/DDBJ whole genome shotgun (WGS) entry which is preliminary data.</text>
</comment>
<accession>A0A4Z1G6Q4</accession>
<evidence type="ECO:0000256" key="1">
    <source>
        <dbReference type="SAM" id="MobiDB-lite"/>
    </source>
</evidence>
<dbReference type="AlphaFoldDB" id="A0A4Z1G6Q4"/>
<keyword evidence="3" id="KW-1185">Reference proteome</keyword>
<gene>
    <name evidence="2" type="ORF">BHYA_0453g00010</name>
</gene>
<sequence>MSSNGDRNNQLEVASLLESDFIDNQEVKIKEEPLEEETGVDPSIPLYDSAFHPDLQSQAMPSRSNSPALSIRLRRPERPASEMHAFTAAGVAALTNNRLLQGRLNRLLYTPHSEDEFPDDELSHTSGSQLNGRVHNPGYSQPNATYPENHYQQLESYPPQISGYPQNPFSPEHPHQFDGSLDPQFPCVPFVDDLDDTIEIDSTIFNTTVPSEDFSASPTPTLQQELLFENRAPSTPRAGRQTRREYATFKANRTSVGGQRHRARRAEDFAPPPGAMTAADVMAIHENNIRRRNKRYKRAGIKQPPLDDIKQDVVNTLNELGVSIDTNDMYLQEVYSHRDTTLDGSLNESADSTIDTMDTDETVVPPPSSLPEEPNFPTSARWRERGPDGQARARWASARWRAKKKVQATEAWKDATKEERKAMEIKVKDAHVFVADPIPVGPVPLQSLAPWLRSERVILLQEVTDNNKRLQASSKRLNTVADAYNRRMQYKTQKAGELCIATGNGESRKDSRITKDRTPPHRTAEAILSNLKKWSELGDICLCRQHQRYLVGDFERSGDFPHGHGVEECIPKDRKDDACYCDDHLRDFNGEFPPGHTKPRCSHLLIRSNKRLNPLFNDI</sequence>
<name>A0A4Z1G6Q4_9HELO</name>
<proteinExistence type="predicted"/>
<feature type="region of interest" description="Disordered" evidence="1">
    <location>
        <begin position="115"/>
        <end position="146"/>
    </location>
</feature>